<gene>
    <name evidence="2" type="ORF">SAMN05878503_10279</name>
</gene>
<dbReference type="OrthoDB" id="7686946at2"/>
<evidence type="ECO:0000256" key="1">
    <source>
        <dbReference type="SAM" id="SignalP"/>
    </source>
</evidence>
<evidence type="ECO:0000313" key="3">
    <source>
        <dbReference type="Proteomes" id="UP000219467"/>
    </source>
</evidence>
<reference evidence="3" key="1">
    <citation type="submission" date="2017-08" db="EMBL/GenBank/DDBJ databases">
        <authorList>
            <person name="Varghese N."/>
            <person name="Submissions S."/>
        </authorList>
    </citation>
    <scope>NUCLEOTIDE SEQUENCE [LARGE SCALE GENOMIC DNA]</scope>
    <source>
        <strain evidence="3">JA234</strain>
    </source>
</reference>
<protein>
    <recommendedName>
        <fullName evidence="4">Porin</fullName>
    </recommendedName>
</protein>
<sequence length="233" mass="24367">MNRLSVLAFVAALAATPALAEMTGASLDFGHSFFTEDSGIAKTSLGGSAEFAFSPMIGVQGDLGLAKLREIDDTATAFALHGLFYVNQQTALGVFYGVDDLDGDNVDFYGFEVGQRSDTFEVEAYVGRTESSGLTGSMMGVEGRLQTMGSFGVGGKVQHVDMEGIDATRFGVTGDYSLPNGFALTAELGAVNSDDLGLDGTEPYIGIGARFDFGMNRGTSFSRRSILGVAPGL</sequence>
<accession>A0A285CLC3</accession>
<keyword evidence="3" id="KW-1185">Reference proteome</keyword>
<evidence type="ECO:0008006" key="4">
    <source>
        <dbReference type="Google" id="ProtNLM"/>
    </source>
</evidence>
<dbReference type="SUPFAM" id="SSF56935">
    <property type="entry name" value="Porins"/>
    <property type="match status" value="1"/>
</dbReference>
<name>A0A285CLC3_9RHOB</name>
<feature type="chain" id="PRO_5012063409" description="Porin" evidence="1">
    <location>
        <begin position="21"/>
        <end position="233"/>
    </location>
</feature>
<dbReference type="EMBL" id="OAOQ01000002">
    <property type="protein sequence ID" value="SNX68351.1"/>
    <property type="molecule type" value="Genomic_DNA"/>
</dbReference>
<organism evidence="2 3">
    <name type="scientific">Cereibacter ovatus</name>
    <dbReference type="NCBI Taxonomy" id="439529"/>
    <lineage>
        <taxon>Bacteria</taxon>
        <taxon>Pseudomonadati</taxon>
        <taxon>Pseudomonadota</taxon>
        <taxon>Alphaproteobacteria</taxon>
        <taxon>Rhodobacterales</taxon>
        <taxon>Paracoccaceae</taxon>
        <taxon>Cereibacter</taxon>
    </lineage>
</organism>
<dbReference type="AlphaFoldDB" id="A0A285CLC3"/>
<dbReference type="RefSeq" id="WP_097029124.1">
    <property type="nucleotide sequence ID" value="NZ_OAOQ01000002.1"/>
</dbReference>
<proteinExistence type="predicted"/>
<evidence type="ECO:0000313" key="2">
    <source>
        <dbReference type="EMBL" id="SNX68351.1"/>
    </source>
</evidence>
<feature type="signal peptide" evidence="1">
    <location>
        <begin position="1"/>
        <end position="20"/>
    </location>
</feature>
<keyword evidence="1" id="KW-0732">Signal</keyword>
<dbReference type="Proteomes" id="UP000219467">
    <property type="component" value="Unassembled WGS sequence"/>
</dbReference>